<evidence type="ECO:0008006" key="2">
    <source>
        <dbReference type="Google" id="ProtNLM"/>
    </source>
</evidence>
<reference evidence="1" key="1">
    <citation type="journal article" date="2014" name="Front. Microbiol.">
        <title>High frequency of phylogenetically diverse reductive dehalogenase-homologous genes in deep subseafloor sedimentary metagenomes.</title>
        <authorList>
            <person name="Kawai M."/>
            <person name="Futagami T."/>
            <person name="Toyoda A."/>
            <person name="Takaki Y."/>
            <person name="Nishi S."/>
            <person name="Hori S."/>
            <person name="Arai W."/>
            <person name="Tsubouchi T."/>
            <person name="Morono Y."/>
            <person name="Uchiyama I."/>
            <person name="Ito T."/>
            <person name="Fujiyama A."/>
            <person name="Inagaki F."/>
            <person name="Takami H."/>
        </authorList>
    </citation>
    <scope>NUCLEOTIDE SEQUENCE</scope>
    <source>
        <strain evidence="1">Expedition CK06-06</strain>
    </source>
</reference>
<feature type="non-terminal residue" evidence="1">
    <location>
        <position position="1"/>
    </location>
</feature>
<name>X1NID2_9ZZZZ</name>
<dbReference type="AlphaFoldDB" id="X1NID2"/>
<proteinExistence type="predicted"/>
<dbReference type="SUPFAM" id="SSF53756">
    <property type="entry name" value="UDP-Glycosyltransferase/glycogen phosphorylase"/>
    <property type="match status" value="1"/>
</dbReference>
<dbReference type="Gene3D" id="3.40.50.11660">
    <property type="entry name" value="Glycosyl transferase family 10, C-terminal domain"/>
    <property type="match status" value="1"/>
</dbReference>
<gene>
    <name evidence="1" type="ORF">S06H3_41226</name>
</gene>
<comment type="caution">
    <text evidence="1">The sequence shown here is derived from an EMBL/GenBank/DDBJ whole genome shotgun (WGS) entry which is preliminary data.</text>
</comment>
<dbReference type="InterPro" id="IPR038577">
    <property type="entry name" value="GT10-like_C_sf"/>
</dbReference>
<dbReference type="EMBL" id="BARV01025379">
    <property type="protein sequence ID" value="GAI43787.1"/>
    <property type="molecule type" value="Genomic_DNA"/>
</dbReference>
<protein>
    <recommendedName>
        <fullName evidence="2">Glycosyl transferase family 1 domain-containing protein</fullName>
    </recommendedName>
</protein>
<accession>X1NID2</accession>
<sequence length="84" mass="9752">GILAGCMTIYWGCPNLEEFLPDGSFIRLDIAKEDAPERAIEIVNSDFREKHLNALREAKELILDKYNIWASLYRILNQLDKDVR</sequence>
<evidence type="ECO:0000313" key="1">
    <source>
        <dbReference type="EMBL" id="GAI43787.1"/>
    </source>
</evidence>
<organism evidence="1">
    <name type="scientific">marine sediment metagenome</name>
    <dbReference type="NCBI Taxonomy" id="412755"/>
    <lineage>
        <taxon>unclassified sequences</taxon>
        <taxon>metagenomes</taxon>
        <taxon>ecological metagenomes</taxon>
    </lineage>
</organism>